<keyword evidence="12" id="KW-1185">Reference proteome</keyword>
<dbReference type="InterPro" id="IPR022896">
    <property type="entry name" value="TrioseP_Isoase_bac/euk"/>
</dbReference>
<evidence type="ECO:0000256" key="6">
    <source>
        <dbReference type="ARBA" id="ARBA00011940"/>
    </source>
</evidence>
<evidence type="ECO:0000256" key="4">
    <source>
        <dbReference type="ARBA" id="ARBA00007422"/>
    </source>
</evidence>
<dbReference type="RefSeq" id="XP_027193869.1">
    <property type="nucleotide sequence ID" value="XM_027338068.1"/>
</dbReference>
<dbReference type="OMA" id="KEICAVH"/>
<evidence type="ECO:0000256" key="10">
    <source>
        <dbReference type="ARBA" id="ARBA00023235"/>
    </source>
</evidence>
<evidence type="ECO:0000256" key="5">
    <source>
        <dbReference type="ARBA" id="ARBA00011738"/>
    </source>
</evidence>
<dbReference type="PROSITE" id="PS51440">
    <property type="entry name" value="TIM_2"/>
    <property type="match status" value="1"/>
</dbReference>
<dbReference type="KEGG" id="dpte:113788601"/>
<dbReference type="OrthoDB" id="6715177at2759"/>
<evidence type="ECO:0000256" key="11">
    <source>
        <dbReference type="RuleBase" id="RU363013"/>
    </source>
</evidence>
<evidence type="ECO:0000256" key="7">
    <source>
        <dbReference type="ARBA" id="ARBA00019397"/>
    </source>
</evidence>
<dbReference type="GO" id="GO:0005829">
    <property type="term" value="C:cytosol"/>
    <property type="evidence" value="ECO:0007669"/>
    <property type="project" value="TreeGrafter"/>
</dbReference>
<dbReference type="EC" id="5.3.1.1" evidence="6 11"/>
<dbReference type="GO" id="GO:0019563">
    <property type="term" value="P:glycerol catabolic process"/>
    <property type="evidence" value="ECO:0007669"/>
    <property type="project" value="TreeGrafter"/>
</dbReference>
<evidence type="ECO:0000256" key="8">
    <source>
        <dbReference type="ARBA" id="ARBA00022432"/>
    </source>
</evidence>
<dbReference type="InterPro" id="IPR013785">
    <property type="entry name" value="Aldolase_TIM"/>
</dbReference>
<dbReference type="PANTHER" id="PTHR21139">
    <property type="entry name" value="TRIOSEPHOSPHATE ISOMERASE"/>
    <property type="match status" value="1"/>
</dbReference>
<evidence type="ECO:0000256" key="9">
    <source>
        <dbReference type="ARBA" id="ARBA00023152"/>
    </source>
</evidence>
<dbReference type="CDD" id="cd00311">
    <property type="entry name" value="TIM"/>
    <property type="match status" value="1"/>
</dbReference>
<comment type="catalytic activity">
    <reaction evidence="1 11">
        <text>D-glyceraldehyde 3-phosphate = dihydroxyacetone phosphate</text>
        <dbReference type="Rhea" id="RHEA:18585"/>
        <dbReference type="ChEBI" id="CHEBI:57642"/>
        <dbReference type="ChEBI" id="CHEBI:59776"/>
        <dbReference type="EC" id="5.3.1.1"/>
    </reaction>
</comment>
<dbReference type="Gene3D" id="3.20.20.70">
    <property type="entry name" value="Aldolase class I"/>
    <property type="match status" value="1"/>
</dbReference>
<dbReference type="Proteomes" id="UP000515146">
    <property type="component" value="Unplaced"/>
</dbReference>
<accession>A0A6P6XPS7</accession>
<comment type="pathway">
    <text evidence="2 11">Carbohydrate degradation; glycolysis; D-glyceraldehyde 3-phosphate from glycerone phosphate: step 1/1.</text>
</comment>
<evidence type="ECO:0000313" key="13">
    <source>
        <dbReference type="RefSeq" id="XP_027193869.1"/>
    </source>
</evidence>
<dbReference type="InParanoid" id="A0A6P6XPS7"/>
<name>A0A6P6XPS7_DERPT</name>
<sequence length="252" mass="27842">MARKTWIGANWKCNGSFELIKKLSSTYNEHKPGKADVVIFPPALYVFECQKTFQKPYEIGVQSVFSAKCGAYTGDLCPEMLDDFNTQWVLVGHSERRAIHKESNCDIAQQTRALISHNKKVVLCIGENQTQFTNNETKKVLDEQLSKILSNTDISDEKFAEIVIAYEPVWAIGTGISAEPKAISETINYIRASIAKTRSAATAEKIRIVYGGSVNPENCDSFLKEETIDGLLVGGASIKPDFGQIIQAANKA</sequence>
<dbReference type="UniPathway" id="UPA00138"/>
<reference evidence="13" key="1">
    <citation type="submission" date="2025-08" db="UniProtKB">
        <authorList>
            <consortium name="RefSeq"/>
        </authorList>
    </citation>
    <scope>IDENTIFICATION</scope>
    <source>
        <strain evidence="13">Airmid</strain>
    </source>
</reference>
<dbReference type="AlphaFoldDB" id="A0A6P6XPS7"/>
<dbReference type="PANTHER" id="PTHR21139:SF2">
    <property type="entry name" value="TRIOSEPHOSPHATE ISOMERASE"/>
    <property type="match status" value="1"/>
</dbReference>
<dbReference type="GO" id="GO:0006096">
    <property type="term" value="P:glycolytic process"/>
    <property type="evidence" value="ECO:0007669"/>
    <property type="project" value="UniProtKB-UniPathway"/>
</dbReference>
<evidence type="ECO:0000256" key="2">
    <source>
        <dbReference type="ARBA" id="ARBA00004680"/>
    </source>
</evidence>
<dbReference type="FunFam" id="3.20.20.70:FF:000016">
    <property type="entry name" value="Triosephosphate isomerase"/>
    <property type="match status" value="1"/>
</dbReference>
<organism evidence="12 13">
    <name type="scientific">Dermatophagoides pteronyssinus</name>
    <name type="common">European house dust mite</name>
    <dbReference type="NCBI Taxonomy" id="6956"/>
    <lineage>
        <taxon>Eukaryota</taxon>
        <taxon>Metazoa</taxon>
        <taxon>Ecdysozoa</taxon>
        <taxon>Arthropoda</taxon>
        <taxon>Chelicerata</taxon>
        <taxon>Arachnida</taxon>
        <taxon>Acari</taxon>
        <taxon>Acariformes</taxon>
        <taxon>Sarcoptiformes</taxon>
        <taxon>Astigmata</taxon>
        <taxon>Psoroptidia</taxon>
        <taxon>Analgoidea</taxon>
        <taxon>Pyroglyphidae</taxon>
        <taxon>Dermatophagoidinae</taxon>
        <taxon>Dermatophagoides</taxon>
    </lineage>
</organism>
<gene>
    <name evidence="13" type="primary">LOC113788601</name>
</gene>
<dbReference type="InterPro" id="IPR020861">
    <property type="entry name" value="Triosephosphate_isomerase_AS"/>
</dbReference>
<evidence type="ECO:0000256" key="1">
    <source>
        <dbReference type="ARBA" id="ARBA00000474"/>
    </source>
</evidence>
<proteinExistence type="inferred from homology"/>
<dbReference type="PROSITE" id="PS00171">
    <property type="entry name" value="TIM_1"/>
    <property type="match status" value="1"/>
</dbReference>
<dbReference type="InterPro" id="IPR035990">
    <property type="entry name" value="TIM_sf"/>
</dbReference>
<comment type="pathway">
    <text evidence="3 11">Carbohydrate biosynthesis; gluconeogenesis.</text>
</comment>
<keyword evidence="10 11" id="KW-0413">Isomerase</keyword>
<dbReference type="GO" id="GO:0004807">
    <property type="term" value="F:triose-phosphate isomerase activity"/>
    <property type="evidence" value="ECO:0007669"/>
    <property type="project" value="UniProtKB-EC"/>
</dbReference>
<evidence type="ECO:0000313" key="12">
    <source>
        <dbReference type="Proteomes" id="UP000515146"/>
    </source>
</evidence>
<dbReference type="HAMAP" id="MF_00147_B">
    <property type="entry name" value="TIM_B"/>
    <property type="match status" value="1"/>
</dbReference>
<dbReference type="GO" id="GO:0006094">
    <property type="term" value="P:gluconeogenesis"/>
    <property type="evidence" value="ECO:0007669"/>
    <property type="project" value="UniProtKB-UniPathway"/>
</dbReference>
<dbReference type="InterPro" id="IPR000652">
    <property type="entry name" value="Triosephosphate_isomerase"/>
</dbReference>
<keyword evidence="9 11" id="KW-0324">Glycolysis</keyword>
<dbReference type="UniPathway" id="UPA00109">
    <property type="reaction ID" value="UER00189"/>
</dbReference>
<dbReference type="NCBIfam" id="TIGR00419">
    <property type="entry name" value="tim"/>
    <property type="match status" value="1"/>
</dbReference>
<comment type="similarity">
    <text evidence="4 11">Belongs to the triosephosphate isomerase family.</text>
</comment>
<dbReference type="GO" id="GO:0046166">
    <property type="term" value="P:glyceraldehyde-3-phosphate biosynthetic process"/>
    <property type="evidence" value="ECO:0007669"/>
    <property type="project" value="TreeGrafter"/>
</dbReference>
<evidence type="ECO:0000256" key="3">
    <source>
        <dbReference type="ARBA" id="ARBA00004742"/>
    </source>
</evidence>
<keyword evidence="8 11" id="KW-0312">Gluconeogenesis</keyword>
<protein>
    <recommendedName>
        <fullName evidence="7 11">Triosephosphate isomerase</fullName>
        <ecNumber evidence="6 11">5.3.1.1</ecNumber>
    </recommendedName>
</protein>
<dbReference type="SUPFAM" id="SSF51351">
    <property type="entry name" value="Triosephosphate isomerase (TIM)"/>
    <property type="match status" value="1"/>
</dbReference>
<comment type="subunit">
    <text evidence="5">Homodimer.</text>
</comment>
<dbReference type="Pfam" id="PF00121">
    <property type="entry name" value="TIM"/>
    <property type="match status" value="1"/>
</dbReference>